<dbReference type="SUPFAM" id="SSF100950">
    <property type="entry name" value="NagB/RpiA/CoA transferase-like"/>
    <property type="match status" value="1"/>
</dbReference>
<proteinExistence type="predicted"/>
<evidence type="ECO:0000313" key="1">
    <source>
        <dbReference type="EMBL" id="GAH79115.1"/>
    </source>
</evidence>
<accession>X1JC86</accession>
<sequence>NDPFNQGEKIGLMKALNPDIALIHGFAADRCGNTIMTYPLGPDAFGAWAAKSGVIVSAERIVTTEYIRRHSHLVRVPSYLVRAVCEVPYGAHPGGMTSFGLPEFEHYFPDYEFTIEVREASRSEEKFLRWIQDWILDCKDHNDYLSKLGKDRLLYLKGKADSDAWMA</sequence>
<dbReference type="AlphaFoldDB" id="X1JC86"/>
<dbReference type="PANTHER" id="PTHR43293:SF3">
    <property type="entry name" value="CHOLESTEROL RING-CLEAVING HYDROLASE IPDB SUBUNIT"/>
    <property type="match status" value="1"/>
</dbReference>
<dbReference type="InterPro" id="IPR037171">
    <property type="entry name" value="NagB/RpiA_transferase-like"/>
</dbReference>
<dbReference type="Gene3D" id="3.40.1080.10">
    <property type="entry name" value="Glutaconate Coenzyme A-transferase"/>
    <property type="match status" value="1"/>
</dbReference>
<evidence type="ECO:0008006" key="2">
    <source>
        <dbReference type="Google" id="ProtNLM"/>
    </source>
</evidence>
<feature type="non-terminal residue" evidence="1">
    <location>
        <position position="1"/>
    </location>
</feature>
<dbReference type="PANTHER" id="PTHR43293">
    <property type="entry name" value="ACETATE COA-TRANSFERASE YDIF"/>
    <property type="match status" value="1"/>
</dbReference>
<protein>
    <recommendedName>
        <fullName evidence="2">CoA transferase subunit A</fullName>
    </recommendedName>
</protein>
<dbReference type="EMBL" id="BARU01044577">
    <property type="protein sequence ID" value="GAH79115.1"/>
    <property type="molecule type" value="Genomic_DNA"/>
</dbReference>
<organism evidence="1">
    <name type="scientific">marine sediment metagenome</name>
    <dbReference type="NCBI Taxonomy" id="412755"/>
    <lineage>
        <taxon>unclassified sequences</taxon>
        <taxon>metagenomes</taxon>
        <taxon>ecological metagenomes</taxon>
    </lineage>
</organism>
<name>X1JC86_9ZZZZ</name>
<reference evidence="1" key="1">
    <citation type="journal article" date="2014" name="Front. Microbiol.">
        <title>High frequency of phylogenetically diverse reductive dehalogenase-homologous genes in deep subseafloor sedimentary metagenomes.</title>
        <authorList>
            <person name="Kawai M."/>
            <person name="Futagami T."/>
            <person name="Toyoda A."/>
            <person name="Takaki Y."/>
            <person name="Nishi S."/>
            <person name="Hori S."/>
            <person name="Arai W."/>
            <person name="Tsubouchi T."/>
            <person name="Morono Y."/>
            <person name="Uchiyama I."/>
            <person name="Ito T."/>
            <person name="Fujiyama A."/>
            <person name="Inagaki F."/>
            <person name="Takami H."/>
        </authorList>
    </citation>
    <scope>NUCLEOTIDE SEQUENCE</scope>
    <source>
        <strain evidence="1">Expedition CK06-06</strain>
    </source>
</reference>
<feature type="non-terminal residue" evidence="1">
    <location>
        <position position="167"/>
    </location>
</feature>
<comment type="caution">
    <text evidence="1">The sequence shown here is derived from an EMBL/GenBank/DDBJ whole genome shotgun (WGS) entry which is preliminary data.</text>
</comment>
<gene>
    <name evidence="1" type="ORF">S03H2_67938</name>
</gene>